<reference evidence="6" key="1">
    <citation type="submission" date="2020-06" db="EMBL/GenBank/DDBJ databases">
        <authorList>
            <person name="Dong N."/>
        </authorList>
    </citation>
    <scope>NUCLEOTIDE SEQUENCE</scope>
    <source>
        <strain evidence="6">R1692</strain>
    </source>
</reference>
<dbReference type="EMBL" id="JACAGK010000002">
    <property type="protein sequence ID" value="MDM1046810.1"/>
    <property type="molecule type" value="Genomic_DNA"/>
</dbReference>
<dbReference type="Gene3D" id="1.10.760.10">
    <property type="entry name" value="Cytochrome c-like domain"/>
    <property type="match status" value="1"/>
</dbReference>
<dbReference type="Pfam" id="PF07995">
    <property type="entry name" value="GSDH"/>
    <property type="match status" value="1"/>
</dbReference>
<keyword evidence="1 4" id="KW-0349">Heme</keyword>
<dbReference type="PROSITE" id="PS51007">
    <property type="entry name" value="CYTC"/>
    <property type="match status" value="1"/>
</dbReference>
<dbReference type="Proteomes" id="UP001170954">
    <property type="component" value="Unassembled WGS sequence"/>
</dbReference>
<comment type="caution">
    <text evidence="6">The sequence shown here is derived from an EMBL/GenBank/DDBJ whole genome shotgun (WGS) entry which is preliminary data.</text>
</comment>
<keyword evidence="3 4" id="KW-0408">Iron</keyword>
<dbReference type="InterPro" id="IPR011042">
    <property type="entry name" value="6-blade_b-propeller_TolB-like"/>
</dbReference>
<evidence type="ECO:0000259" key="5">
    <source>
        <dbReference type="PROSITE" id="PS51007"/>
    </source>
</evidence>
<dbReference type="PROSITE" id="PS51257">
    <property type="entry name" value="PROKAR_LIPOPROTEIN"/>
    <property type="match status" value="1"/>
</dbReference>
<evidence type="ECO:0000256" key="4">
    <source>
        <dbReference type="PROSITE-ProRule" id="PRU00433"/>
    </source>
</evidence>
<evidence type="ECO:0000256" key="1">
    <source>
        <dbReference type="ARBA" id="ARBA00022617"/>
    </source>
</evidence>
<dbReference type="InterPro" id="IPR012938">
    <property type="entry name" value="Glc/Sorbosone_DH"/>
</dbReference>
<dbReference type="Pfam" id="PF00034">
    <property type="entry name" value="Cytochrom_C"/>
    <property type="match status" value="1"/>
</dbReference>
<keyword evidence="2 4" id="KW-0479">Metal-binding</keyword>
<evidence type="ECO:0000313" key="7">
    <source>
        <dbReference type="Proteomes" id="UP001170954"/>
    </source>
</evidence>
<dbReference type="SUPFAM" id="SSF46626">
    <property type="entry name" value="Cytochrome c"/>
    <property type="match status" value="1"/>
</dbReference>
<organism evidence="6 7">
    <name type="scientific">Sphingobacterium hotanense</name>
    <dbReference type="NCBI Taxonomy" id="649196"/>
    <lineage>
        <taxon>Bacteria</taxon>
        <taxon>Pseudomonadati</taxon>
        <taxon>Bacteroidota</taxon>
        <taxon>Sphingobacteriia</taxon>
        <taxon>Sphingobacteriales</taxon>
        <taxon>Sphingobacteriaceae</taxon>
        <taxon>Sphingobacterium</taxon>
    </lineage>
</organism>
<gene>
    <name evidence="6" type="ORF">HX018_00905</name>
</gene>
<feature type="domain" description="Cytochrome c" evidence="5">
    <location>
        <begin position="404"/>
        <end position="493"/>
    </location>
</feature>
<proteinExistence type="predicted"/>
<name>A0ABT7NHY2_9SPHI</name>
<reference evidence="6" key="2">
    <citation type="journal article" date="2022" name="Sci. Total Environ.">
        <title>Prevalence, transmission, and molecular epidemiology of tet(X)-positive bacteria among humans, animals, and environmental niches in China: An epidemiological, and genomic-based study.</title>
        <authorList>
            <person name="Dong N."/>
            <person name="Zeng Y."/>
            <person name="Cai C."/>
            <person name="Sun C."/>
            <person name="Lu J."/>
            <person name="Liu C."/>
            <person name="Zhou H."/>
            <person name="Sun Q."/>
            <person name="Shu L."/>
            <person name="Wang H."/>
            <person name="Wang Y."/>
            <person name="Wang S."/>
            <person name="Wu C."/>
            <person name="Chan E.W."/>
            <person name="Chen G."/>
            <person name="Shen Z."/>
            <person name="Chen S."/>
            <person name="Zhang R."/>
        </authorList>
    </citation>
    <scope>NUCLEOTIDE SEQUENCE</scope>
    <source>
        <strain evidence="6">R1692</strain>
    </source>
</reference>
<evidence type="ECO:0000256" key="2">
    <source>
        <dbReference type="ARBA" id="ARBA00022723"/>
    </source>
</evidence>
<dbReference type="SUPFAM" id="SSF50952">
    <property type="entry name" value="Soluble quinoprotein glucose dehydrogenase"/>
    <property type="match status" value="1"/>
</dbReference>
<evidence type="ECO:0000313" key="6">
    <source>
        <dbReference type="EMBL" id="MDM1046810.1"/>
    </source>
</evidence>
<dbReference type="Gene3D" id="2.120.10.30">
    <property type="entry name" value="TolB, C-terminal domain"/>
    <property type="match status" value="1"/>
</dbReference>
<dbReference type="PANTHER" id="PTHR19328:SF13">
    <property type="entry name" value="HIPL1 PROTEIN"/>
    <property type="match status" value="1"/>
</dbReference>
<dbReference type="InterPro" id="IPR036909">
    <property type="entry name" value="Cyt_c-like_dom_sf"/>
</dbReference>
<protein>
    <submittedName>
        <fullName evidence="6">PQQ-dependent sugar dehydrogenase</fullName>
    </submittedName>
</protein>
<sequence>MIFQPKPFINILIFSCLFFTACRQTDHNFTVKDVHAEYLKLDNSYLEVSTVAEGLSVPWGMDYIDNKILFTEIAGKVKELNLTTGEVRTLLEIEDVFTRTTPGLLDITIQKNTTDDPYVFLNYTKKRDSLVVSTLMRYQYNGTELINPTEILSVAGANGHNGTRLLIDKNNILYWATGDVADNNMAQDSTTLNGKVLRMNLDGSVPADNPIPNSLVYAWGFRNIQGMTLDKDGNLFTAEHGDAIEDEVNWVRPLHNYGWPLIEGKHDTDQELAITAKTKMTEPIRSWTPVIAPAGMAYYNHDEISEWKNSLLLVTLKSQTLRVLNLNDDQHSIKEEHIYFGKHFGRMRAVLVLPNGDVLLSTSNRDWNPQPGFPKENDDRIIRLRITDQKPQSFLQEDPKVTAASSNQNAAVLYKNYCASCHKEDGKGVANSFPPLVNSARINDLTAFTKLLLEGTKDKKPINGVSYEQNMASYSFLKDDELAAIINYVKTEFGDKKTTTPEAIKALRN</sequence>
<dbReference type="InterPro" id="IPR009056">
    <property type="entry name" value="Cyt_c-like_dom"/>
</dbReference>
<dbReference type="RefSeq" id="WP_286650162.1">
    <property type="nucleotide sequence ID" value="NZ_JACAGK010000002.1"/>
</dbReference>
<dbReference type="InterPro" id="IPR011041">
    <property type="entry name" value="Quinoprot_gluc/sorb_DH_b-prop"/>
</dbReference>
<accession>A0ABT7NHY2</accession>
<keyword evidence="7" id="KW-1185">Reference proteome</keyword>
<dbReference type="PANTHER" id="PTHR19328">
    <property type="entry name" value="HEDGEHOG-INTERACTING PROTEIN"/>
    <property type="match status" value="1"/>
</dbReference>
<evidence type="ECO:0000256" key="3">
    <source>
        <dbReference type="ARBA" id="ARBA00023004"/>
    </source>
</evidence>